<keyword evidence="2" id="KW-1185">Reference proteome</keyword>
<name>A0ABY3SH84_9BACL</name>
<dbReference type="Proteomes" id="UP001649230">
    <property type="component" value="Chromosome"/>
</dbReference>
<proteinExistence type="predicted"/>
<reference evidence="1 2" key="1">
    <citation type="journal article" date="2024" name="Int. J. Syst. Evol. Microbiol.">
        <title>Paenibacillus hexagrammi sp. nov., a novel bacterium isolated from the gut content of Hexagrammos agrammus.</title>
        <authorList>
            <person name="Jung H.K."/>
            <person name="Kim D.G."/>
            <person name="Zin H."/>
            <person name="Park J."/>
            <person name="Jung H."/>
            <person name="Kim Y.O."/>
            <person name="Kong H.J."/>
            <person name="Kim J.W."/>
            <person name="Kim Y.S."/>
        </authorList>
    </citation>
    <scope>NUCLEOTIDE SEQUENCE [LARGE SCALE GENOMIC DNA]</scope>
    <source>
        <strain evidence="1 2">YPD9-1</strain>
    </source>
</reference>
<sequence length="131" mass="14831">MSSIVPKLQIHQQLGLLGIQTTQREPTIKQPEATLELEQIQPKADCKKGSSRLNIDQSDAWDALMLGGHSRRLAVSIRSLSRWFLKVSSAEWPMDSELWIHSIIIPMGLLLMQKHIDLTLTLFKLRGQPPV</sequence>
<accession>A0ABY3SH84</accession>
<dbReference type="EMBL" id="CP090978">
    <property type="protein sequence ID" value="UJF33227.1"/>
    <property type="molecule type" value="Genomic_DNA"/>
</dbReference>
<evidence type="ECO:0000313" key="1">
    <source>
        <dbReference type="EMBL" id="UJF33227.1"/>
    </source>
</evidence>
<gene>
    <name evidence="1" type="ORF">L0M14_27455</name>
</gene>
<evidence type="ECO:0000313" key="2">
    <source>
        <dbReference type="Proteomes" id="UP001649230"/>
    </source>
</evidence>
<organism evidence="1 2">
    <name type="scientific">Paenibacillus hexagrammi</name>
    <dbReference type="NCBI Taxonomy" id="2908839"/>
    <lineage>
        <taxon>Bacteria</taxon>
        <taxon>Bacillati</taxon>
        <taxon>Bacillota</taxon>
        <taxon>Bacilli</taxon>
        <taxon>Bacillales</taxon>
        <taxon>Paenibacillaceae</taxon>
        <taxon>Paenibacillus</taxon>
    </lineage>
</organism>
<dbReference type="InterPro" id="IPR045527">
    <property type="entry name" value="DUF6470"/>
</dbReference>
<dbReference type="Pfam" id="PF20074">
    <property type="entry name" value="DUF6470"/>
    <property type="match status" value="1"/>
</dbReference>
<protein>
    <submittedName>
        <fullName evidence="1">DUF6470 family protein</fullName>
    </submittedName>
</protein>